<dbReference type="GO" id="GO:0032259">
    <property type="term" value="P:methylation"/>
    <property type="evidence" value="ECO:0007669"/>
    <property type="project" value="UniProtKB-KW"/>
</dbReference>
<dbReference type="STRING" id="1193682.BJP25_22795"/>
<dbReference type="EMBL" id="MKQR01000017">
    <property type="protein sequence ID" value="OLR92163.1"/>
    <property type="molecule type" value="Genomic_DNA"/>
</dbReference>
<dbReference type="PANTHER" id="PTHR44942:SF4">
    <property type="entry name" value="METHYLTRANSFERASE TYPE 11 DOMAIN-CONTAINING PROTEIN"/>
    <property type="match status" value="1"/>
</dbReference>
<keyword evidence="1" id="KW-0489">Methyltransferase</keyword>
<dbReference type="RefSeq" id="WP_075976052.1">
    <property type="nucleotide sequence ID" value="NZ_MKQR01000017.1"/>
</dbReference>
<keyword evidence="5" id="KW-1185">Reference proteome</keyword>
<evidence type="ECO:0000313" key="5">
    <source>
        <dbReference type="Proteomes" id="UP000186040"/>
    </source>
</evidence>
<dbReference type="OrthoDB" id="9797252at2"/>
<dbReference type="InterPro" id="IPR029063">
    <property type="entry name" value="SAM-dependent_MTases_sf"/>
</dbReference>
<gene>
    <name evidence="4" type="ORF">BJP25_22795</name>
</gene>
<dbReference type="InterPro" id="IPR051052">
    <property type="entry name" value="Diverse_substrate_MTase"/>
</dbReference>
<sequence length="254" mass="26639">MGALGFSGDVVEHYHRYRRGYPPALVDAAVAAFGLTPDDTGVDLGCGTGQLTEPLAGRLGVVVGVDPEPDMLAAARGRGLANALWVRGSDADVPLLAAALRAPGVVTIAQALHWMDHDRLFPALRGWLRPGGGVVVVSNGTPLWLQDTDWSRALRGFLSAWLGSPLDARCGTDAATRGRYAASLRRHGFAVARQDFDHKAPLSTEQVVGGVLSALPADRLPRDRVGFAARVAAVVGGGPFTERVPVPALFARAG</sequence>
<dbReference type="AlphaFoldDB" id="A0A1Q9LJI3"/>
<evidence type="ECO:0000256" key="1">
    <source>
        <dbReference type="ARBA" id="ARBA00022603"/>
    </source>
</evidence>
<dbReference type="Pfam" id="PF13649">
    <property type="entry name" value="Methyltransf_25"/>
    <property type="match status" value="1"/>
</dbReference>
<accession>A0A1Q9LJI3</accession>
<feature type="domain" description="Methyltransferase" evidence="3">
    <location>
        <begin position="42"/>
        <end position="132"/>
    </location>
</feature>
<dbReference type="CDD" id="cd02440">
    <property type="entry name" value="AdoMet_MTases"/>
    <property type="match status" value="1"/>
</dbReference>
<reference evidence="4 5" key="1">
    <citation type="submission" date="2016-10" db="EMBL/GenBank/DDBJ databases">
        <title>The Draft Genome Sequence of Actinokineospora bangkokensis 44EHWT reveals the biosynthetic pathway of antifungal compounds Thailandins with unusual extender unit butylmalonyl-CoA.</title>
        <authorList>
            <person name="Greule A."/>
            <person name="Intra B."/>
            <person name="Flemming S."/>
            <person name="Rommel M.G."/>
            <person name="Panbangred W."/>
            <person name="Bechthold A."/>
        </authorList>
    </citation>
    <scope>NUCLEOTIDE SEQUENCE [LARGE SCALE GENOMIC DNA]</scope>
    <source>
        <strain evidence="4 5">44EHW</strain>
    </source>
</reference>
<dbReference type="PANTHER" id="PTHR44942">
    <property type="entry name" value="METHYLTRANSF_11 DOMAIN-CONTAINING PROTEIN"/>
    <property type="match status" value="1"/>
</dbReference>
<comment type="caution">
    <text evidence="4">The sequence shown here is derived from an EMBL/GenBank/DDBJ whole genome shotgun (WGS) entry which is preliminary data.</text>
</comment>
<dbReference type="InterPro" id="IPR041698">
    <property type="entry name" value="Methyltransf_25"/>
</dbReference>
<dbReference type="Gene3D" id="3.40.50.150">
    <property type="entry name" value="Vaccinia Virus protein VP39"/>
    <property type="match status" value="1"/>
</dbReference>
<name>A0A1Q9LJI3_9PSEU</name>
<dbReference type="SUPFAM" id="SSF53335">
    <property type="entry name" value="S-adenosyl-L-methionine-dependent methyltransferases"/>
    <property type="match status" value="1"/>
</dbReference>
<dbReference type="GO" id="GO:0008168">
    <property type="term" value="F:methyltransferase activity"/>
    <property type="evidence" value="ECO:0007669"/>
    <property type="project" value="UniProtKB-KW"/>
</dbReference>
<evidence type="ECO:0000259" key="3">
    <source>
        <dbReference type="Pfam" id="PF13649"/>
    </source>
</evidence>
<organism evidence="4 5">
    <name type="scientific">Actinokineospora bangkokensis</name>
    <dbReference type="NCBI Taxonomy" id="1193682"/>
    <lineage>
        <taxon>Bacteria</taxon>
        <taxon>Bacillati</taxon>
        <taxon>Actinomycetota</taxon>
        <taxon>Actinomycetes</taxon>
        <taxon>Pseudonocardiales</taxon>
        <taxon>Pseudonocardiaceae</taxon>
        <taxon>Actinokineospora</taxon>
    </lineage>
</organism>
<evidence type="ECO:0000256" key="2">
    <source>
        <dbReference type="ARBA" id="ARBA00022679"/>
    </source>
</evidence>
<dbReference type="Proteomes" id="UP000186040">
    <property type="component" value="Unassembled WGS sequence"/>
</dbReference>
<evidence type="ECO:0000313" key="4">
    <source>
        <dbReference type="EMBL" id="OLR92163.1"/>
    </source>
</evidence>
<keyword evidence="2" id="KW-0808">Transferase</keyword>
<protein>
    <recommendedName>
        <fullName evidence="3">Methyltransferase domain-containing protein</fullName>
    </recommendedName>
</protein>
<proteinExistence type="predicted"/>